<proteinExistence type="predicted"/>
<organism evidence="1 2">
    <name type="scientific">Pontibacter ruber</name>
    <dbReference type="NCBI Taxonomy" id="1343895"/>
    <lineage>
        <taxon>Bacteria</taxon>
        <taxon>Pseudomonadati</taxon>
        <taxon>Bacteroidota</taxon>
        <taxon>Cytophagia</taxon>
        <taxon>Cytophagales</taxon>
        <taxon>Hymenobacteraceae</taxon>
        <taxon>Pontibacter</taxon>
    </lineage>
</organism>
<dbReference type="RefSeq" id="WP_250431364.1">
    <property type="nucleotide sequence ID" value="NZ_JALPRR010000003.1"/>
</dbReference>
<sequence>MKRNLLYLLGVLLLLSGCFEKEDKEEVPEPATEPEIICYLQKIETTYTYADGASGSTREYFTYDTSDRLIKTAKHSSDGMIFSNTFEYDANGRLTRENMLDGDGNIDSYYDNEYDKEGKVISYTLSVYSNQYGKLIPMSRTVCSYESAKQVKSFHHYVTKDGVETQNGTTQFTYTGGLMTRSLRLDKNNQKVKEIILAYDDKKKYMSALPAYWVQMVAEGFPHEHNIMSKAVTDATGNAVNKESFTQTATYTPEGYLASYSRKYADVKTEQATYTYTCK</sequence>
<dbReference type="Proteomes" id="UP001597374">
    <property type="component" value="Unassembled WGS sequence"/>
</dbReference>
<evidence type="ECO:0008006" key="3">
    <source>
        <dbReference type="Google" id="ProtNLM"/>
    </source>
</evidence>
<dbReference type="EMBL" id="JBHUIM010000002">
    <property type="protein sequence ID" value="MFD2248027.1"/>
    <property type="molecule type" value="Genomic_DNA"/>
</dbReference>
<comment type="caution">
    <text evidence="1">The sequence shown here is derived from an EMBL/GenBank/DDBJ whole genome shotgun (WGS) entry which is preliminary data.</text>
</comment>
<evidence type="ECO:0000313" key="2">
    <source>
        <dbReference type="Proteomes" id="UP001597374"/>
    </source>
</evidence>
<reference evidence="2" key="1">
    <citation type="journal article" date="2019" name="Int. J. Syst. Evol. Microbiol.">
        <title>The Global Catalogue of Microorganisms (GCM) 10K type strain sequencing project: providing services to taxonomists for standard genome sequencing and annotation.</title>
        <authorList>
            <consortium name="The Broad Institute Genomics Platform"/>
            <consortium name="The Broad Institute Genome Sequencing Center for Infectious Disease"/>
            <person name="Wu L."/>
            <person name="Ma J."/>
        </authorList>
    </citation>
    <scope>NUCLEOTIDE SEQUENCE [LARGE SCALE GENOMIC DNA]</scope>
    <source>
        <strain evidence="2">CGMCC 4.1782</strain>
    </source>
</reference>
<gene>
    <name evidence="1" type="ORF">ACFSKP_17290</name>
</gene>
<name>A0ABW5D066_9BACT</name>
<dbReference type="Gene3D" id="2.180.10.10">
    <property type="entry name" value="RHS repeat-associated core"/>
    <property type="match status" value="1"/>
</dbReference>
<keyword evidence="2" id="KW-1185">Reference proteome</keyword>
<accession>A0ABW5D066</accession>
<evidence type="ECO:0000313" key="1">
    <source>
        <dbReference type="EMBL" id="MFD2248027.1"/>
    </source>
</evidence>
<dbReference type="PROSITE" id="PS51257">
    <property type="entry name" value="PROKAR_LIPOPROTEIN"/>
    <property type="match status" value="1"/>
</dbReference>
<protein>
    <recommendedName>
        <fullName evidence="3">YD repeat-containing protein</fullName>
    </recommendedName>
</protein>